<keyword evidence="3" id="KW-1185">Reference proteome</keyword>
<sequence length="242" mass="23991">MARTVRRALAGTALLLAGSPPVVTGSPPALAGAPPALAGSRPAAAAGPGGGAAAGVRPAAAPALGFRLAAAAGTGCPRRSAVRLTSYAPGTLLLRLPAAAVRAGARSGGTATARRDCRAQVAVTVPAGYRWRLDSIAAKGRAWLPAGATARAFVFTTEVGDVEGTVQVADLSGPYRRAWVGLFPPEKSDSSQCGAAAENLLVGLSTDVTVADPRRDDALLTLPASAADDFAVALGLTAHPCA</sequence>
<dbReference type="Pfam" id="PF14273">
    <property type="entry name" value="DUF4360"/>
    <property type="match status" value="1"/>
</dbReference>
<dbReference type="InterPro" id="IPR025649">
    <property type="entry name" value="DUF4360"/>
</dbReference>
<dbReference type="AlphaFoldDB" id="A0A8J3BKT1"/>
<proteinExistence type="predicted"/>
<evidence type="ECO:0000256" key="1">
    <source>
        <dbReference type="SAM" id="SignalP"/>
    </source>
</evidence>
<reference evidence="2" key="2">
    <citation type="submission" date="2020-09" db="EMBL/GenBank/DDBJ databases">
        <authorList>
            <person name="Sun Q."/>
            <person name="Ohkuma M."/>
        </authorList>
    </citation>
    <scope>NUCLEOTIDE SEQUENCE</scope>
    <source>
        <strain evidence="2">JCM 3091</strain>
    </source>
</reference>
<evidence type="ECO:0000313" key="3">
    <source>
        <dbReference type="Proteomes" id="UP000662200"/>
    </source>
</evidence>
<dbReference type="EMBL" id="BMQC01000003">
    <property type="protein sequence ID" value="GGK21900.1"/>
    <property type="molecule type" value="Genomic_DNA"/>
</dbReference>
<evidence type="ECO:0008006" key="4">
    <source>
        <dbReference type="Google" id="ProtNLM"/>
    </source>
</evidence>
<comment type="caution">
    <text evidence="2">The sequence shown here is derived from an EMBL/GenBank/DDBJ whole genome shotgun (WGS) entry which is preliminary data.</text>
</comment>
<feature type="signal peptide" evidence="1">
    <location>
        <begin position="1"/>
        <end position="24"/>
    </location>
</feature>
<name>A0A8J3BKT1_9ACTN</name>
<feature type="chain" id="PRO_5038972064" description="Secreted protein" evidence="1">
    <location>
        <begin position="25"/>
        <end position="242"/>
    </location>
</feature>
<keyword evidence="1" id="KW-0732">Signal</keyword>
<organism evidence="2 3">
    <name type="scientific">Pilimelia terevasa</name>
    <dbReference type="NCBI Taxonomy" id="53372"/>
    <lineage>
        <taxon>Bacteria</taxon>
        <taxon>Bacillati</taxon>
        <taxon>Actinomycetota</taxon>
        <taxon>Actinomycetes</taxon>
        <taxon>Micromonosporales</taxon>
        <taxon>Micromonosporaceae</taxon>
        <taxon>Pilimelia</taxon>
    </lineage>
</organism>
<evidence type="ECO:0000313" key="2">
    <source>
        <dbReference type="EMBL" id="GGK21900.1"/>
    </source>
</evidence>
<reference evidence="2" key="1">
    <citation type="journal article" date="2014" name="Int. J. Syst. Evol. Microbiol.">
        <title>Complete genome sequence of Corynebacterium casei LMG S-19264T (=DSM 44701T), isolated from a smear-ripened cheese.</title>
        <authorList>
            <consortium name="US DOE Joint Genome Institute (JGI-PGF)"/>
            <person name="Walter F."/>
            <person name="Albersmeier A."/>
            <person name="Kalinowski J."/>
            <person name="Ruckert C."/>
        </authorList>
    </citation>
    <scope>NUCLEOTIDE SEQUENCE</scope>
    <source>
        <strain evidence="2">JCM 3091</strain>
    </source>
</reference>
<dbReference type="Proteomes" id="UP000662200">
    <property type="component" value="Unassembled WGS sequence"/>
</dbReference>
<gene>
    <name evidence="2" type="ORF">GCM10010124_13000</name>
</gene>
<protein>
    <recommendedName>
        <fullName evidence="4">Secreted protein</fullName>
    </recommendedName>
</protein>
<dbReference type="RefSeq" id="WP_189113268.1">
    <property type="nucleotide sequence ID" value="NZ_BMQC01000003.1"/>
</dbReference>
<accession>A0A8J3BKT1</accession>